<reference evidence="2 3" key="4">
    <citation type="journal article" date="2011" name="BMC Genomics">
        <title>RNA-Seq improves annotation of protein-coding genes in the cucumber genome.</title>
        <authorList>
            <person name="Li Z."/>
            <person name="Zhang Z."/>
            <person name="Yan P."/>
            <person name="Huang S."/>
            <person name="Fei Z."/>
            <person name="Lin K."/>
        </authorList>
    </citation>
    <scope>NUCLEOTIDE SEQUENCE [LARGE SCALE GENOMIC DNA]</scope>
    <source>
        <strain evidence="3">cv. 9930</strain>
    </source>
</reference>
<evidence type="ECO:0000313" key="3">
    <source>
        <dbReference type="Proteomes" id="UP000029981"/>
    </source>
</evidence>
<keyword evidence="1" id="KW-0472">Membrane</keyword>
<sequence>MHKPNDSVEVSYIAALIQNKLQNLPCVTEECCIYRVSKRLVNIYPSVYEPQLISIGPFHHGREHLKLMEQFKLQFLLRYLSRLSRRPLSFETKARKCYEDCAISMNSHDFVHMLLVDGCFVVEFLIASEQLQTQTTSRVDPLVSKAMNINLYHDLILLENQLPFFVLQGLLYFIDEPNNDDSFTVLVNIVHNFFQANFMKHYCKIPQNIFSPTRKNIRHLVDFLGFYYSPTTTDIINQGNDRLLFLPPSTTELYEAGVILEKAITTNDHYNIMGISFEGGVLKIPPFEIHDLFEITMRNLLAFENFQGGSASESSAIHYILFLGALISKEKDSSLLMKKGILSNLIGGSDEEVSNMFNNIGKGVRFRGHFCYDSTSRNLRKHCDAKSNQWMAILKRDYFNTPWTITSFIFAVIFALITLLQTTFTIYHTTDKDRHV</sequence>
<dbReference type="STRING" id="3659.A0A0A0LC32"/>
<evidence type="ECO:0000313" key="2">
    <source>
        <dbReference type="EMBL" id="KGN59555.1"/>
    </source>
</evidence>
<organism evidence="2 3">
    <name type="scientific">Cucumis sativus</name>
    <name type="common">Cucumber</name>
    <dbReference type="NCBI Taxonomy" id="3659"/>
    <lineage>
        <taxon>Eukaryota</taxon>
        <taxon>Viridiplantae</taxon>
        <taxon>Streptophyta</taxon>
        <taxon>Embryophyta</taxon>
        <taxon>Tracheophyta</taxon>
        <taxon>Spermatophyta</taxon>
        <taxon>Magnoliopsida</taxon>
        <taxon>eudicotyledons</taxon>
        <taxon>Gunneridae</taxon>
        <taxon>Pentapetalae</taxon>
        <taxon>rosids</taxon>
        <taxon>fabids</taxon>
        <taxon>Cucurbitales</taxon>
        <taxon>Cucurbitaceae</taxon>
        <taxon>Benincaseae</taxon>
        <taxon>Cucumis</taxon>
    </lineage>
</organism>
<reference evidence="2 3" key="1">
    <citation type="journal article" date="2009" name="Nat. Genet.">
        <title>The genome of the cucumber, Cucumis sativus L.</title>
        <authorList>
            <person name="Huang S."/>
            <person name="Li R."/>
            <person name="Zhang Z."/>
            <person name="Li L."/>
            <person name="Gu X."/>
            <person name="Fan W."/>
            <person name="Lucas W.J."/>
            <person name="Wang X."/>
            <person name="Xie B."/>
            <person name="Ni P."/>
            <person name="Ren Y."/>
            <person name="Zhu H."/>
            <person name="Li J."/>
            <person name="Lin K."/>
            <person name="Jin W."/>
            <person name="Fei Z."/>
            <person name="Li G."/>
            <person name="Staub J."/>
            <person name="Kilian A."/>
            <person name="van der Vossen E.A."/>
            <person name="Wu Y."/>
            <person name="Guo J."/>
            <person name="He J."/>
            <person name="Jia Z."/>
            <person name="Ren Y."/>
            <person name="Tian G."/>
            <person name="Lu Y."/>
            <person name="Ruan J."/>
            <person name="Qian W."/>
            <person name="Wang M."/>
            <person name="Huang Q."/>
            <person name="Li B."/>
            <person name="Xuan Z."/>
            <person name="Cao J."/>
            <person name="Asan"/>
            <person name="Wu Z."/>
            <person name="Zhang J."/>
            <person name="Cai Q."/>
            <person name="Bai Y."/>
            <person name="Zhao B."/>
            <person name="Han Y."/>
            <person name="Li Y."/>
            <person name="Li X."/>
            <person name="Wang S."/>
            <person name="Shi Q."/>
            <person name="Liu S."/>
            <person name="Cho W.K."/>
            <person name="Kim J.Y."/>
            <person name="Xu Y."/>
            <person name="Heller-Uszynska K."/>
            <person name="Miao H."/>
            <person name="Cheng Z."/>
            <person name="Zhang S."/>
            <person name="Wu J."/>
            <person name="Yang Y."/>
            <person name="Kang H."/>
            <person name="Li M."/>
            <person name="Liang H."/>
            <person name="Ren X."/>
            <person name="Shi Z."/>
            <person name="Wen M."/>
            <person name="Jian M."/>
            <person name="Yang H."/>
            <person name="Zhang G."/>
            <person name="Yang Z."/>
            <person name="Chen R."/>
            <person name="Liu S."/>
            <person name="Li J."/>
            <person name="Ma L."/>
            <person name="Liu H."/>
            <person name="Zhou Y."/>
            <person name="Zhao J."/>
            <person name="Fang X."/>
            <person name="Li G."/>
            <person name="Fang L."/>
            <person name="Li Y."/>
            <person name="Liu D."/>
            <person name="Zheng H."/>
            <person name="Zhang Y."/>
            <person name="Qin N."/>
            <person name="Li Z."/>
            <person name="Yang G."/>
            <person name="Yang S."/>
            <person name="Bolund L."/>
            <person name="Kristiansen K."/>
            <person name="Zheng H."/>
            <person name="Li S."/>
            <person name="Zhang X."/>
            <person name="Yang H."/>
            <person name="Wang J."/>
            <person name="Sun R."/>
            <person name="Zhang B."/>
            <person name="Jiang S."/>
            <person name="Wang J."/>
            <person name="Du Y."/>
            <person name="Li S."/>
        </authorList>
    </citation>
    <scope>NUCLEOTIDE SEQUENCE [LARGE SCALE GENOMIC DNA]</scope>
    <source>
        <strain evidence="3">cv. 9930</strain>
    </source>
</reference>
<dbReference type="EMBL" id="CM002924">
    <property type="protein sequence ID" value="KGN59555.1"/>
    <property type="molecule type" value="Genomic_DNA"/>
</dbReference>
<name>A0A0A0LC32_CUCSA</name>
<keyword evidence="3" id="KW-1185">Reference proteome</keyword>
<keyword evidence="1" id="KW-0812">Transmembrane</keyword>
<reference evidence="2 3" key="2">
    <citation type="journal article" date="2009" name="PLoS ONE">
        <title>An integrated genetic and cytogenetic map of the cucumber genome.</title>
        <authorList>
            <person name="Ren Y."/>
            <person name="Zhang Z."/>
            <person name="Liu J."/>
            <person name="Staub J.E."/>
            <person name="Han Y."/>
            <person name="Cheng Z."/>
            <person name="Li X."/>
            <person name="Lu J."/>
            <person name="Miao H."/>
            <person name="Kang H."/>
            <person name="Xie B."/>
            <person name="Gu X."/>
            <person name="Wang X."/>
            <person name="Du Y."/>
            <person name="Jin W."/>
            <person name="Huang S."/>
        </authorList>
    </citation>
    <scope>NUCLEOTIDE SEQUENCE [LARGE SCALE GENOMIC DNA]</scope>
    <source>
        <strain evidence="3">cv. 9930</strain>
    </source>
</reference>
<accession>A0A0A0LC32</accession>
<dbReference type="InterPro" id="IPR004158">
    <property type="entry name" value="DUF247_pln"/>
</dbReference>
<proteinExistence type="predicted"/>
<dbReference type="Proteomes" id="UP000029981">
    <property type="component" value="Chromosome 3"/>
</dbReference>
<dbReference type="Pfam" id="PF03140">
    <property type="entry name" value="DUF247"/>
    <property type="match status" value="1"/>
</dbReference>
<feature type="transmembrane region" description="Helical" evidence="1">
    <location>
        <begin position="403"/>
        <end position="427"/>
    </location>
</feature>
<evidence type="ECO:0000256" key="1">
    <source>
        <dbReference type="SAM" id="Phobius"/>
    </source>
</evidence>
<dbReference type="AlphaFoldDB" id="A0A0A0LC32"/>
<reference evidence="2 3" key="3">
    <citation type="journal article" date="2010" name="BMC Genomics">
        <title>Transcriptome sequencing and comparative analysis of cucumber flowers with different sex types.</title>
        <authorList>
            <person name="Guo S."/>
            <person name="Zheng Y."/>
            <person name="Joung J.G."/>
            <person name="Liu S."/>
            <person name="Zhang Z."/>
            <person name="Crasta O.R."/>
            <person name="Sobral B.W."/>
            <person name="Xu Y."/>
            <person name="Huang S."/>
            <person name="Fei Z."/>
        </authorList>
    </citation>
    <scope>NUCLEOTIDE SEQUENCE [LARGE SCALE GENOMIC DNA]</scope>
    <source>
        <strain evidence="3">cv. 9930</strain>
    </source>
</reference>
<protein>
    <submittedName>
        <fullName evidence="2">Uncharacterized protein</fullName>
    </submittedName>
</protein>
<keyword evidence="1" id="KW-1133">Transmembrane helix</keyword>
<gene>
    <name evidence="2" type="ORF">Csa_3G825000</name>
</gene>
<dbReference type="Gramene" id="KGN59555">
    <property type="protein sequence ID" value="KGN59555"/>
    <property type="gene ID" value="Csa_3G825000"/>
</dbReference>
<dbReference type="PANTHER" id="PTHR31170:SF20">
    <property type="entry name" value="DUF247 DOMAIN PROTEIN"/>
    <property type="match status" value="1"/>
</dbReference>
<dbReference type="PANTHER" id="PTHR31170">
    <property type="entry name" value="BNAC04G53230D PROTEIN"/>
    <property type="match status" value="1"/>
</dbReference>